<reference evidence="2" key="1">
    <citation type="submission" date="2016-05" db="EMBL/GenBank/DDBJ databases">
        <title>Comparative genomics of biotechnologically important yeasts.</title>
        <authorList>
            <consortium name="DOE Joint Genome Institute"/>
            <person name="Riley R."/>
            <person name="Haridas S."/>
            <person name="Wolfe K.H."/>
            <person name="Lopes M.R."/>
            <person name="Hittinger C.T."/>
            <person name="Goker M."/>
            <person name="Salamov A."/>
            <person name="Wisecaver J."/>
            <person name="Long T.M."/>
            <person name="Aerts A.L."/>
            <person name="Barry K."/>
            <person name="Choi C."/>
            <person name="Clum A."/>
            <person name="Coughlan A.Y."/>
            <person name="Deshpande S."/>
            <person name="Douglass A.P."/>
            <person name="Hanson S.J."/>
            <person name="Klenk H.-P."/>
            <person name="Labutti K."/>
            <person name="Lapidus A."/>
            <person name="Lindquist E."/>
            <person name="Lipzen A."/>
            <person name="Meier-Kolthoff J.P."/>
            <person name="Ohm R.A."/>
            <person name="Otillar R.P."/>
            <person name="Pangilinan J."/>
            <person name="Peng Y."/>
            <person name="Rokas A."/>
            <person name="Rosa C.A."/>
            <person name="Scheuner C."/>
            <person name="Sibirny A.A."/>
            <person name="Slot J.C."/>
            <person name="Stielow J.B."/>
            <person name="Sun H."/>
            <person name="Kurtzman C.P."/>
            <person name="Blackwell M."/>
            <person name="Grigoriev I.V."/>
            <person name="Jeffries T.W."/>
        </authorList>
    </citation>
    <scope>NUCLEOTIDE SEQUENCE [LARGE SCALE GENOMIC DNA]</scope>
    <source>
        <strain evidence="2">NRRL Y-12698</strain>
    </source>
</reference>
<dbReference type="PANTHER" id="PTHR13382:SF7">
    <property type="entry name" value="LEUCINE-RICH REPEAT-CONTAINING PROTEIN"/>
    <property type="match status" value="1"/>
</dbReference>
<dbReference type="Proteomes" id="UP000094336">
    <property type="component" value="Unassembled WGS sequence"/>
</dbReference>
<dbReference type="AlphaFoldDB" id="A0A1E3QNY4"/>
<dbReference type="OrthoDB" id="9994419at2759"/>
<dbReference type="InterPro" id="IPR050648">
    <property type="entry name" value="F-box_LRR-repeat"/>
</dbReference>
<evidence type="ECO:0008006" key="3">
    <source>
        <dbReference type="Google" id="ProtNLM"/>
    </source>
</evidence>
<evidence type="ECO:0000313" key="1">
    <source>
        <dbReference type="EMBL" id="ODQ79419.1"/>
    </source>
</evidence>
<proteinExistence type="predicted"/>
<dbReference type="PANTHER" id="PTHR13382">
    <property type="entry name" value="MITOCHONDRIAL ATP SYNTHASE COUPLING FACTOR B"/>
    <property type="match status" value="1"/>
</dbReference>
<dbReference type="Gene3D" id="3.80.10.10">
    <property type="entry name" value="Ribonuclease Inhibitor"/>
    <property type="match status" value="1"/>
</dbReference>
<evidence type="ECO:0000313" key="2">
    <source>
        <dbReference type="Proteomes" id="UP000094336"/>
    </source>
</evidence>
<dbReference type="RefSeq" id="XP_018984747.1">
    <property type="nucleotide sequence ID" value="XM_019131125.1"/>
</dbReference>
<name>A0A1E3QNY4_9ASCO</name>
<dbReference type="InterPro" id="IPR032675">
    <property type="entry name" value="LRR_dom_sf"/>
</dbReference>
<dbReference type="GO" id="GO:0005737">
    <property type="term" value="C:cytoplasm"/>
    <property type="evidence" value="ECO:0007669"/>
    <property type="project" value="TreeGrafter"/>
</dbReference>
<dbReference type="GeneID" id="30148978"/>
<dbReference type="SUPFAM" id="SSF52047">
    <property type="entry name" value="RNI-like"/>
    <property type="match status" value="1"/>
</dbReference>
<accession>A0A1E3QNY4</accession>
<dbReference type="EMBL" id="KV454432">
    <property type="protein sequence ID" value="ODQ79419.1"/>
    <property type="molecule type" value="Genomic_DNA"/>
</dbReference>
<sequence>MNQLIAFEHPAQATPLPLEIIKNIVDLVYYDNENATSIITNLESFAKSILPLNKAMHGMSVKLLYQYANFTRPQSFDKFLHTLVASPYLGQFVEVIDFQEFTSVGLGRTNRMMQEIQMVTSDTIHACLTETPNLREFLASESIQDDMDARLLTFLFNSLPTLETVDFCGANSDKFARAFQDMTIGDAAPTANLRNVSFHDCTNLSVDVFTKILPRLTNVSKLDLSHTQVTSKILVNCMPLTAKLTHLSLARCCKVTTNDLMQFLMYHPSIRNSGGALKWLNLQVDSSVVAPFTAEQLHEVLRGLNAPNLEYLNLGGLPIDATTLAIVKKQFPKLQSVTLAFAKDITLADVVEFLKGKESQIKLINLLGVAKFNRYTISHLMQQQAASFPALESIEFDAEVLQTLAYEAYQTVSITSCIPATESSPAVFSKKVWKFFDNQGRRGWLNLLKPDASGSDYVDLAKFSGGTSLVRYDMKTGKKIVTKVEVPEFLQYASRKINCSKGAFNKSRGNEFHKNQMERGIYKYYSLNVK</sequence>
<protein>
    <recommendedName>
        <fullName evidence="3">F-box domain-containing protein</fullName>
    </recommendedName>
</protein>
<gene>
    <name evidence="1" type="ORF">BABINDRAFT_180557</name>
</gene>
<keyword evidence="2" id="KW-1185">Reference proteome</keyword>
<organism evidence="1 2">
    <name type="scientific">Babjeviella inositovora NRRL Y-12698</name>
    <dbReference type="NCBI Taxonomy" id="984486"/>
    <lineage>
        <taxon>Eukaryota</taxon>
        <taxon>Fungi</taxon>
        <taxon>Dikarya</taxon>
        <taxon>Ascomycota</taxon>
        <taxon>Saccharomycotina</taxon>
        <taxon>Pichiomycetes</taxon>
        <taxon>Serinales incertae sedis</taxon>
        <taxon>Babjeviella</taxon>
    </lineage>
</organism>
<dbReference type="STRING" id="984486.A0A1E3QNY4"/>